<dbReference type="OrthoDB" id="9766796at2"/>
<dbReference type="Pfam" id="PF01266">
    <property type="entry name" value="DAO"/>
    <property type="match status" value="1"/>
</dbReference>
<feature type="domain" description="Alpha-glycerophosphate oxidase C-terminal" evidence="7">
    <location>
        <begin position="399"/>
        <end position="520"/>
    </location>
</feature>
<sequence length="548" mass="59547">MPSLSTYRSRVEPVDVAVIGAGINGLAVAREAAARGMSVALIDQDDVGARTSAISTRLVHGGLKYLERFELNLVFESIRERNILLKQAPHLVRPYPMLIPFSAGQSRPGWLLACGLMLHDVLSAGKKLPLNRVVFRKRIERSWPGLAEGGLKWGGLFQDAQVSLTERLTVELATDAYRNGAVVLTHARVESLIQTDGRVTGLRYRDRDDRSLKEIEARIVVNAAGPWVDDILGMAGAQDRKIGPTKGSHAIVDRFPGAPDTCIFFESPADSRPMFVLPWAGRYMIGTTDLPYDGRLDVIVMDADETKYLLDAVNDLIPQAGLTPDDVLWSYSGVRPLPYVANLDDPAQVTRDHQILSHEGELTGLVTIIGGKLTTHRALGEQVAKLLARTLGLASAASPTRTAPLPGSPGSEPWPEFHARFIRSSRLPHAVATRLVDTYGTAASAIDAIATSQPELAEVLDEDSGAIGAEIIYAAREEGAHTLEDIVLRRTLIGINRDVGLSAAPVAAEILVSHGDWSREYADAQVHAYKQAVRRFNPRVLADDTAQQ</sequence>
<dbReference type="InterPro" id="IPR031656">
    <property type="entry name" value="DAO_C"/>
</dbReference>
<dbReference type="GO" id="GO:0046168">
    <property type="term" value="P:glycerol-3-phosphate catabolic process"/>
    <property type="evidence" value="ECO:0007669"/>
    <property type="project" value="TreeGrafter"/>
</dbReference>
<keyword evidence="4" id="KW-0274">FAD</keyword>
<proteinExistence type="inferred from homology"/>
<protein>
    <submittedName>
        <fullName evidence="8">Glycerol-3-phosphate dehydrogenase</fullName>
    </submittedName>
</protein>
<keyword evidence="3" id="KW-0285">Flavoprotein</keyword>
<dbReference type="InterPro" id="IPR038299">
    <property type="entry name" value="DAO_C_sf"/>
</dbReference>
<dbReference type="Gene3D" id="3.30.9.10">
    <property type="entry name" value="D-Amino Acid Oxidase, subunit A, domain 2"/>
    <property type="match status" value="1"/>
</dbReference>
<dbReference type="PANTHER" id="PTHR11985">
    <property type="entry name" value="GLYCEROL-3-PHOSPHATE DEHYDROGENASE"/>
    <property type="match status" value="1"/>
</dbReference>
<evidence type="ECO:0000259" key="7">
    <source>
        <dbReference type="Pfam" id="PF16901"/>
    </source>
</evidence>
<dbReference type="PANTHER" id="PTHR11985:SF15">
    <property type="entry name" value="GLYCEROL-3-PHOSPHATE DEHYDROGENASE, MITOCHONDRIAL"/>
    <property type="match status" value="1"/>
</dbReference>
<dbReference type="Gene3D" id="1.10.8.870">
    <property type="entry name" value="Alpha-glycerophosphate oxidase, cap domain"/>
    <property type="match status" value="1"/>
</dbReference>
<evidence type="ECO:0000256" key="4">
    <source>
        <dbReference type="ARBA" id="ARBA00022827"/>
    </source>
</evidence>
<evidence type="ECO:0000313" key="9">
    <source>
        <dbReference type="Proteomes" id="UP000198867"/>
    </source>
</evidence>
<evidence type="ECO:0000256" key="3">
    <source>
        <dbReference type="ARBA" id="ARBA00022630"/>
    </source>
</evidence>
<keyword evidence="9" id="KW-1185">Reference proteome</keyword>
<evidence type="ECO:0000313" key="8">
    <source>
        <dbReference type="EMBL" id="SFN80770.1"/>
    </source>
</evidence>
<dbReference type="InterPro" id="IPR000447">
    <property type="entry name" value="G3P_DH_FAD-dep"/>
</dbReference>
<accession>A0A1I5C145</accession>
<comment type="similarity">
    <text evidence="2">Belongs to the FAD-dependent glycerol-3-phosphate dehydrogenase family.</text>
</comment>
<evidence type="ECO:0000256" key="2">
    <source>
        <dbReference type="ARBA" id="ARBA00007330"/>
    </source>
</evidence>
<feature type="domain" description="FAD dependent oxidoreductase" evidence="6">
    <location>
        <begin position="15"/>
        <end position="377"/>
    </location>
</feature>
<gene>
    <name evidence="8" type="ORF">SAMN05216219_2140</name>
</gene>
<dbReference type="Gene3D" id="3.50.50.60">
    <property type="entry name" value="FAD/NAD(P)-binding domain"/>
    <property type="match status" value="1"/>
</dbReference>
<comment type="cofactor">
    <cofactor evidence="1">
        <name>FAD</name>
        <dbReference type="ChEBI" id="CHEBI:57692"/>
    </cofactor>
</comment>
<evidence type="ECO:0000256" key="1">
    <source>
        <dbReference type="ARBA" id="ARBA00001974"/>
    </source>
</evidence>
<dbReference type="AlphaFoldDB" id="A0A1I5C145"/>
<dbReference type="InterPro" id="IPR036188">
    <property type="entry name" value="FAD/NAD-bd_sf"/>
</dbReference>
<dbReference type="EMBL" id="FOVM01000006">
    <property type="protein sequence ID" value="SFN80770.1"/>
    <property type="molecule type" value="Genomic_DNA"/>
</dbReference>
<keyword evidence="5" id="KW-0560">Oxidoreductase</keyword>
<reference evidence="9" key="1">
    <citation type="submission" date="2016-10" db="EMBL/GenBank/DDBJ databases">
        <authorList>
            <person name="Varghese N."/>
            <person name="Submissions S."/>
        </authorList>
    </citation>
    <scope>NUCLEOTIDE SEQUENCE [LARGE SCALE GENOMIC DNA]</scope>
    <source>
        <strain evidence="9">CGMCC 1.11101</strain>
    </source>
</reference>
<dbReference type="PRINTS" id="PR01001">
    <property type="entry name" value="FADG3PDH"/>
</dbReference>
<organism evidence="8 9">
    <name type="scientific">Mycetocola miduiensis</name>
    <dbReference type="NCBI Taxonomy" id="995034"/>
    <lineage>
        <taxon>Bacteria</taxon>
        <taxon>Bacillati</taxon>
        <taxon>Actinomycetota</taxon>
        <taxon>Actinomycetes</taxon>
        <taxon>Micrococcales</taxon>
        <taxon>Microbacteriaceae</taxon>
        <taxon>Mycetocola</taxon>
    </lineage>
</organism>
<dbReference type="Pfam" id="PF16901">
    <property type="entry name" value="DAO_C"/>
    <property type="match status" value="1"/>
</dbReference>
<dbReference type="SUPFAM" id="SSF51905">
    <property type="entry name" value="FAD/NAD(P)-binding domain"/>
    <property type="match status" value="1"/>
</dbReference>
<dbReference type="GO" id="GO:0004368">
    <property type="term" value="F:glycerol-3-phosphate dehydrogenase (quinone) activity"/>
    <property type="evidence" value="ECO:0007669"/>
    <property type="project" value="InterPro"/>
</dbReference>
<dbReference type="Proteomes" id="UP000198867">
    <property type="component" value="Unassembled WGS sequence"/>
</dbReference>
<evidence type="ECO:0000256" key="5">
    <source>
        <dbReference type="ARBA" id="ARBA00023002"/>
    </source>
</evidence>
<name>A0A1I5C145_9MICO</name>
<dbReference type="STRING" id="995034.SAMN05216219_2140"/>
<dbReference type="RefSeq" id="WP_090711261.1">
    <property type="nucleotide sequence ID" value="NZ_FOVM01000006.1"/>
</dbReference>
<dbReference type="InterPro" id="IPR006076">
    <property type="entry name" value="FAD-dep_OxRdtase"/>
</dbReference>
<evidence type="ECO:0000259" key="6">
    <source>
        <dbReference type="Pfam" id="PF01266"/>
    </source>
</evidence>